<proteinExistence type="predicted"/>
<keyword evidence="2" id="KW-1185">Reference proteome</keyword>
<dbReference type="EMBL" id="JAPMOU010000046">
    <property type="protein sequence ID" value="MDE1464946.1"/>
    <property type="molecule type" value="Genomic_DNA"/>
</dbReference>
<name>A0ABT5UF03_9GAMM</name>
<evidence type="ECO:0008006" key="3">
    <source>
        <dbReference type="Google" id="ProtNLM"/>
    </source>
</evidence>
<comment type="caution">
    <text evidence="1">The sequence shown here is derived from an EMBL/GenBank/DDBJ whole genome shotgun (WGS) entry which is preliminary data.</text>
</comment>
<sequence>MKQLLTVFLLSTVVGCAYQPPVREVQEGFFVSSRNPVLKFKLPDNWEYTNSHYQKGFERYNSGQDRDLFGNTMNNNQHNFAIKGKPEARVIDSVTIQFERTYGNMMFTNDFADKSAYIKKDKERFIDGRYYNTGYLVLNNQGKDKGCYLHKTFFRTLPGRKHSFAINLYKGVECMDRDNTAINALIKQNEAGFNQVVNEVILHKG</sequence>
<evidence type="ECO:0000313" key="2">
    <source>
        <dbReference type="Proteomes" id="UP001528823"/>
    </source>
</evidence>
<evidence type="ECO:0000313" key="1">
    <source>
        <dbReference type="EMBL" id="MDE1464946.1"/>
    </source>
</evidence>
<dbReference type="PROSITE" id="PS51257">
    <property type="entry name" value="PROKAR_LIPOPROTEIN"/>
    <property type="match status" value="1"/>
</dbReference>
<organism evidence="1 2">
    <name type="scientific">Spartinivicinus poritis</name>
    <dbReference type="NCBI Taxonomy" id="2994640"/>
    <lineage>
        <taxon>Bacteria</taxon>
        <taxon>Pseudomonadati</taxon>
        <taxon>Pseudomonadota</taxon>
        <taxon>Gammaproteobacteria</taxon>
        <taxon>Oceanospirillales</taxon>
        <taxon>Zooshikellaceae</taxon>
        <taxon>Spartinivicinus</taxon>
    </lineage>
</organism>
<dbReference type="RefSeq" id="WP_274691254.1">
    <property type="nucleotide sequence ID" value="NZ_JAPMOU010000046.1"/>
</dbReference>
<gene>
    <name evidence="1" type="ORF">ORQ98_23565</name>
</gene>
<reference evidence="1 2" key="1">
    <citation type="submission" date="2022-11" db="EMBL/GenBank/DDBJ databases">
        <title>Spartinivicinus poritis sp. nov., isolated from scleractinian coral Porites lutea.</title>
        <authorList>
            <person name="Zhang G."/>
            <person name="Cai L."/>
            <person name="Wei Q."/>
        </authorList>
    </citation>
    <scope>NUCLEOTIDE SEQUENCE [LARGE SCALE GENOMIC DNA]</scope>
    <source>
        <strain evidence="1 2">A2-2</strain>
    </source>
</reference>
<dbReference type="Proteomes" id="UP001528823">
    <property type="component" value="Unassembled WGS sequence"/>
</dbReference>
<protein>
    <recommendedName>
        <fullName evidence="3">Lipoprotein</fullName>
    </recommendedName>
</protein>
<accession>A0ABT5UF03</accession>